<accession>A0A841TC38</accession>
<evidence type="ECO:0000313" key="1">
    <source>
        <dbReference type="EMBL" id="MBB6678572.1"/>
    </source>
</evidence>
<name>A0A841TC38_9BACL</name>
<comment type="caution">
    <text evidence="1">The sequence shown here is derived from an EMBL/GenBank/DDBJ whole genome shotgun (WGS) entry which is preliminary data.</text>
</comment>
<evidence type="ECO:0000313" key="2">
    <source>
        <dbReference type="Proteomes" id="UP000574133"/>
    </source>
</evidence>
<protein>
    <recommendedName>
        <fullName evidence="3">Prenyltransferase</fullName>
    </recommendedName>
</protein>
<dbReference type="RefSeq" id="WP_185179838.1">
    <property type="nucleotide sequence ID" value="NZ_CBCSEP010000006.1"/>
</dbReference>
<gene>
    <name evidence="1" type="ORF">H4Q31_14870</name>
</gene>
<dbReference type="Proteomes" id="UP000574133">
    <property type="component" value="Unassembled WGS sequence"/>
</dbReference>
<dbReference type="SUPFAM" id="SSF48239">
    <property type="entry name" value="Terpenoid cyclases/Protein prenyltransferases"/>
    <property type="match status" value="1"/>
</dbReference>
<evidence type="ECO:0008006" key="3">
    <source>
        <dbReference type="Google" id="ProtNLM"/>
    </source>
</evidence>
<organism evidence="1 2">
    <name type="scientific">Cohnella lubricantis</name>
    <dbReference type="NCBI Taxonomy" id="2163172"/>
    <lineage>
        <taxon>Bacteria</taxon>
        <taxon>Bacillati</taxon>
        <taxon>Bacillota</taxon>
        <taxon>Bacilli</taxon>
        <taxon>Bacillales</taxon>
        <taxon>Paenibacillaceae</taxon>
        <taxon>Cohnella</taxon>
    </lineage>
</organism>
<reference evidence="1 2" key="1">
    <citation type="submission" date="2020-08" db="EMBL/GenBank/DDBJ databases">
        <title>Cohnella phylogeny.</title>
        <authorList>
            <person name="Dunlap C."/>
        </authorList>
    </citation>
    <scope>NUCLEOTIDE SEQUENCE [LARGE SCALE GENOMIC DNA]</scope>
    <source>
        <strain evidence="1 2">DSM 103658</strain>
    </source>
</reference>
<dbReference type="EMBL" id="JACJVN010000057">
    <property type="protein sequence ID" value="MBB6678572.1"/>
    <property type="molecule type" value="Genomic_DNA"/>
</dbReference>
<dbReference type="InterPro" id="IPR008930">
    <property type="entry name" value="Terpenoid_cyclase/PrenylTrfase"/>
</dbReference>
<dbReference type="AlphaFoldDB" id="A0A841TC38"/>
<sequence>MNFDHAANFIWQHGRLLERRILEYFFFNGSKDYILKALKAYQNDDGGFGNAIEPDLRAPNSQPLFMEFGLRVLYDCRIKDKEISNKACDFIANHADLNMGIPAIFPSSINYPKAEHWNLPFSTKPSFSRLTGLVGLLKWQGIEHSWLEEAAEICLKDIFSKTYDDAHTILTAFCLIESMPQSDYIKGLFHKLSKELYTAKFFRLDVETQGYGLTPLEFASTSSSYCRSIFSDEIISKHLDVLESQQDDDGGWLIDWKPPGDTAKFEWRAYKTLKSIMTLKSYGKI</sequence>
<keyword evidence="2" id="KW-1185">Reference proteome</keyword>
<proteinExistence type="predicted"/>